<dbReference type="OrthoDB" id="9790390at2"/>
<keyword evidence="3" id="KW-0249">Electron transport</keyword>
<feature type="site" description="Contributes to redox potential value" evidence="8">
    <location>
        <position position="26"/>
    </location>
</feature>
<gene>
    <name evidence="11" type="ORF">SAMN04488090_2343</name>
</gene>
<dbReference type="Proteomes" id="UP000198901">
    <property type="component" value="Unassembled WGS sequence"/>
</dbReference>
<evidence type="ECO:0000256" key="5">
    <source>
        <dbReference type="ARBA" id="ARBA00023284"/>
    </source>
</evidence>
<evidence type="ECO:0000259" key="10">
    <source>
        <dbReference type="PROSITE" id="PS51352"/>
    </source>
</evidence>
<dbReference type="PIRSF" id="PIRSF000077">
    <property type="entry name" value="Thioredoxin"/>
    <property type="match status" value="1"/>
</dbReference>
<dbReference type="SUPFAM" id="SSF52833">
    <property type="entry name" value="Thioredoxin-like"/>
    <property type="match status" value="1"/>
</dbReference>
<evidence type="ECO:0000256" key="1">
    <source>
        <dbReference type="ARBA" id="ARBA00008987"/>
    </source>
</evidence>
<dbReference type="NCBIfam" id="TIGR01068">
    <property type="entry name" value="thioredoxin"/>
    <property type="match status" value="1"/>
</dbReference>
<evidence type="ECO:0000256" key="3">
    <source>
        <dbReference type="ARBA" id="ARBA00022982"/>
    </source>
</evidence>
<evidence type="ECO:0000256" key="7">
    <source>
        <dbReference type="PIRNR" id="PIRNR000077"/>
    </source>
</evidence>
<dbReference type="PROSITE" id="PS00194">
    <property type="entry name" value="THIOREDOXIN_1"/>
    <property type="match status" value="1"/>
</dbReference>
<dbReference type="EMBL" id="FNGS01000004">
    <property type="protein sequence ID" value="SDM02809.1"/>
    <property type="molecule type" value="Genomic_DNA"/>
</dbReference>
<dbReference type="Gene3D" id="3.40.30.10">
    <property type="entry name" value="Glutaredoxin"/>
    <property type="match status" value="1"/>
</dbReference>
<keyword evidence="5 9" id="KW-0676">Redox-active center</keyword>
<feature type="disulfide bond" description="Redox-active" evidence="9">
    <location>
        <begin position="24"/>
        <end position="27"/>
    </location>
</feature>
<feature type="site" description="Contributes to redox potential value" evidence="8">
    <location>
        <position position="25"/>
    </location>
</feature>
<dbReference type="GO" id="GO:0015035">
    <property type="term" value="F:protein-disulfide reductase activity"/>
    <property type="evidence" value="ECO:0007669"/>
    <property type="project" value="UniProtKB-UniRule"/>
</dbReference>
<dbReference type="PRINTS" id="PR00421">
    <property type="entry name" value="THIOREDOXIN"/>
</dbReference>
<dbReference type="PROSITE" id="PS51352">
    <property type="entry name" value="THIOREDOXIN_2"/>
    <property type="match status" value="1"/>
</dbReference>
<evidence type="ECO:0000256" key="9">
    <source>
        <dbReference type="PIRSR" id="PIRSR000077-4"/>
    </source>
</evidence>
<dbReference type="GO" id="GO:0005829">
    <property type="term" value="C:cytosol"/>
    <property type="evidence" value="ECO:0007669"/>
    <property type="project" value="TreeGrafter"/>
</dbReference>
<dbReference type="InterPro" id="IPR036249">
    <property type="entry name" value="Thioredoxin-like_sf"/>
</dbReference>
<dbReference type="FunFam" id="3.40.30.10:FF:000001">
    <property type="entry name" value="Thioredoxin"/>
    <property type="match status" value="1"/>
</dbReference>
<dbReference type="AlphaFoldDB" id="A0A1G9PVN8"/>
<feature type="active site" description="Nucleophile" evidence="8">
    <location>
        <position position="27"/>
    </location>
</feature>
<evidence type="ECO:0000313" key="12">
    <source>
        <dbReference type="Proteomes" id="UP000198901"/>
    </source>
</evidence>
<keyword evidence="4 9" id="KW-1015">Disulfide bond</keyword>
<proteinExistence type="inferred from homology"/>
<organism evidence="11 12">
    <name type="scientific">Siphonobacter aquaeclarae</name>
    <dbReference type="NCBI Taxonomy" id="563176"/>
    <lineage>
        <taxon>Bacteria</taxon>
        <taxon>Pseudomonadati</taxon>
        <taxon>Bacteroidota</taxon>
        <taxon>Cytophagia</taxon>
        <taxon>Cytophagales</taxon>
        <taxon>Cytophagaceae</taxon>
        <taxon>Siphonobacter</taxon>
    </lineage>
</organism>
<sequence length="102" mass="11437">MNGNFQQLIQSEKPVLIDFFAEWCGPCKMMAPHLKALKDKMGENLTVVKIDIDKNPALATQLQVRSVPTLALYQQGRLLWRQSGALTAPQLESIVHQHTLPS</sequence>
<dbReference type="InterPro" id="IPR017937">
    <property type="entry name" value="Thioredoxin_CS"/>
</dbReference>
<evidence type="ECO:0000313" key="11">
    <source>
        <dbReference type="EMBL" id="SDM02809.1"/>
    </source>
</evidence>
<dbReference type="InterPro" id="IPR013766">
    <property type="entry name" value="Thioredoxin_domain"/>
</dbReference>
<dbReference type="RefSeq" id="WP_093202039.1">
    <property type="nucleotide sequence ID" value="NZ_FNGS01000004.1"/>
</dbReference>
<evidence type="ECO:0000256" key="4">
    <source>
        <dbReference type="ARBA" id="ARBA00023157"/>
    </source>
</evidence>
<evidence type="ECO:0000256" key="8">
    <source>
        <dbReference type="PIRSR" id="PIRSR000077-1"/>
    </source>
</evidence>
<dbReference type="InterPro" id="IPR005746">
    <property type="entry name" value="Thioredoxin"/>
</dbReference>
<protein>
    <recommendedName>
        <fullName evidence="6 7">Thioredoxin</fullName>
    </recommendedName>
</protein>
<dbReference type="Pfam" id="PF00085">
    <property type="entry name" value="Thioredoxin"/>
    <property type="match status" value="1"/>
</dbReference>
<accession>A0A1G9PVN8</accession>
<dbReference type="PANTHER" id="PTHR45663:SF11">
    <property type="entry name" value="GEO12009P1"/>
    <property type="match status" value="1"/>
</dbReference>
<evidence type="ECO:0000256" key="6">
    <source>
        <dbReference type="NCBIfam" id="TIGR01068"/>
    </source>
</evidence>
<comment type="similarity">
    <text evidence="1 7">Belongs to the thioredoxin family.</text>
</comment>
<evidence type="ECO:0000256" key="2">
    <source>
        <dbReference type="ARBA" id="ARBA00022448"/>
    </source>
</evidence>
<keyword evidence="2" id="KW-0813">Transport</keyword>
<feature type="site" description="Deprotonates C-terminal active site Cys" evidence="8">
    <location>
        <position position="18"/>
    </location>
</feature>
<keyword evidence="12" id="KW-1185">Reference proteome</keyword>
<dbReference type="CDD" id="cd02947">
    <property type="entry name" value="TRX_family"/>
    <property type="match status" value="1"/>
</dbReference>
<dbReference type="PANTHER" id="PTHR45663">
    <property type="entry name" value="GEO12009P1"/>
    <property type="match status" value="1"/>
</dbReference>
<feature type="active site" description="Nucleophile" evidence="8">
    <location>
        <position position="24"/>
    </location>
</feature>
<dbReference type="GO" id="GO:0045454">
    <property type="term" value="P:cell redox homeostasis"/>
    <property type="evidence" value="ECO:0007669"/>
    <property type="project" value="TreeGrafter"/>
</dbReference>
<name>A0A1G9PVN8_9BACT</name>
<reference evidence="11 12" key="1">
    <citation type="submission" date="2016-10" db="EMBL/GenBank/DDBJ databases">
        <authorList>
            <person name="de Groot N.N."/>
        </authorList>
    </citation>
    <scope>NUCLEOTIDE SEQUENCE [LARGE SCALE GENOMIC DNA]</scope>
    <source>
        <strain evidence="11 12">DSM 21668</strain>
    </source>
</reference>
<feature type="domain" description="Thioredoxin" evidence="10">
    <location>
        <begin position="1"/>
        <end position="100"/>
    </location>
</feature>
<dbReference type="STRING" id="563176.SAMN04488090_2343"/>